<keyword evidence="2" id="KW-0808">Transferase</keyword>
<organism evidence="5 6">
    <name type="scientific">Antrihabitans stalagmiti</name>
    <dbReference type="NCBI Taxonomy" id="2799499"/>
    <lineage>
        <taxon>Bacteria</taxon>
        <taxon>Bacillati</taxon>
        <taxon>Actinomycetota</taxon>
        <taxon>Actinomycetes</taxon>
        <taxon>Mycobacteriales</taxon>
        <taxon>Nocardiaceae</taxon>
        <taxon>Antrihabitans</taxon>
    </lineage>
</organism>
<evidence type="ECO:0000259" key="4">
    <source>
        <dbReference type="Pfam" id="PF13649"/>
    </source>
</evidence>
<reference evidence="5" key="1">
    <citation type="submission" date="2020-12" db="EMBL/GenBank/DDBJ databases">
        <title>Antrihabitans popcorni sp. nov. and Antrihabitans auranticaus sp. nov., isolated from a larva cave.</title>
        <authorList>
            <person name="Lee S.D."/>
            <person name="Kim I.S."/>
        </authorList>
    </citation>
    <scope>NUCLEOTIDE SEQUENCE</scope>
    <source>
        <strain evidence="5">YC3-6</strain>
    </source>
</reference>
<dbReference type="RefSeq" id="WP_199701785.1">
    <property type="nucleotide sequence ID" value="NZ_JAEMNV010000001.1"/>
</dbReference>
<name>A0A934NME3_9NOCA</name>
<evidence type="ECO:0000313" key="5">
    <source>
        <dbReference type="EMBL" id="MBJ8337839.1"/>
    </source>
</evidence>
<dbReference type="EMBL" id="JAEMNV010000001">
    <property type="protein sequence ID" value="MBJ8337839.1"/>
    <property type="molecule type" value="Genomic_DNA"/>
</dbReference>
<feature type="domain" description="Methyltransferase" evidence="4">
    <location>
        <begin position="68"/>
        <end position="160"/>
    </location>
</feature>
<dbReference type="InterPro" id="IPR029063">
    <property type="entry name" value="SAM-dependent_MTases_sf"/>
</dbReference>
<sequence>MTTDREADANRLAAQSLAQDDPTGWFERLYAEASTGSAVVPWDRGGPNPLLVDWAAERQVVGSCRRALVVGCGPGYDAEFFSTLGFETTAFDISPTAIELVQKRFPDSAVEYRSADLLDPPAEWDADFDLVVESFTVQSMPVSVRAKAIEQLRRLVAVGGELLVVAGIRGEGEQVDGPPWPLTETEIRSFARAGLQVQTLEQVESRWRAVFVRSDHISS</sequence>
<dbReference type="Pfam" id="PF13649">
    <property type="entry name" value="Methyltransf_25"/>
    <property type="match status" value="1"/>
</dbReference>
<evidence type="ECO:0000256" key="1">
    <source>
        <dbReference type="ARBA" id="ARBA00022603"/>
    </source>
</evidence>
<comment type="caution">
    <text evidence="5">The sequence shown here is derived from an EMBL/GenBank/DDBJ whole genome shotgun (WGS) entry which is preliminary data.</text>
</comment>
<evidence type="ECO:0000256" key="2">
    <source>
        <dbReference type="ARBA" id="ARBA00022679"/>
    </source>
</evidence>
<keyword evidence="3" id="KW-0949">S-adenosyl-L-methionine</keyword>
<dbReference type="AlphaFoldDB" id="A0A934NME3"/>
<proteinExistence type="predicted"/>
<keyword evidence="1 5" id="KW-0489">Methyltransferase</keyword>
<dbReference type="Gene3D" id="3.40.50.150">
    <property type="entry name" value="Vaccinia Virus protein VP39"/>
    <property type="match status" value="1"/>
</dbReference>
<dbReference type="InterPro" id="IPR041698">
    <property type="entry name" value="Methyltransf_25"/>
</dbReference>
<dbReference type="PANTHER" id="PTHR32183:SF6">
    <property type="entry name" value="CYSTEINE SULFINATE DESULFINASE_CYSTEINE DESULFURASE AND RELATED ENZYMES"/>
    <property type="match status" value="1"/>
</dbReference>
<dbReference type="CDD" id="cd02440">
    <property type="entry name" value="AdoMet_MTases"/>
    <property type="match status" value="1"/>
</dbReference>
<evidence type="ECO:0000313" key="6">
    <source>
        <dbReference type="Proteomes" id="UP000655868"/>
    </source>
</evidence>
<evidence type="ECO:0000256" key="3">
    <source>
        <dbReference type="ARBA" id="ARBA00022691"/>
    </source>
</evidence>
<dbReference type="GO" id="GO:0032259">
    <property type="term" value="P:methylation"/>
    <property type="evidence" value="ECO:0007669"/>
    <property type="project" value="UniProtKB-KW"/>
</dbReference>
<dbReference type="Proteomes" id="UP000655868">
    <property type="component" value="Unassembled WGS sequence"/>
</dbReference>
<protein>
    <submittedName>
        <fullName evidence="5">Class I SAM-dependent methyltransferase</fullName>
    </submittedName>
</protein>
<accession>A0A934NME3</accession>
<dbReference type="PANTHER" id="PTHR32183">
    <property type="match status" value="1"/>
</dbReference>
<keyword evidence="6" id="KW-1185">Reference proteome</keyword>
<gene>
    <name evidence="5" type="ORF">JGU71_02975</name>
</gene>
<dbReference type="SUPFAM" id="SSF53335">
    <property type="entry name" value="S-adenosyl-L-methionine-dependent methyltransferases"/>
    <property type="match status" value="1"/>
</dbReference>
<dbReference type="GO" id="GO:0008168">
    <property type="term" value="F:methyltransferase activity"/>
    <property type="evidence" value="ECO:0007669"/>
    <property type="project" value="UniProtKB-KW"/>
</dbReference>